<evidence type="ECO:0000256" key="28">
    <source>
        <dbReference type="ARBA" id="ARBA00072984"/>
    </source>
</evidence>
<comment type="catalytic activity">
    <reaction evidence="18">
        <text>propanoyl-CoA + H2O = propanoyl-4'-phosphopantetheine + adenosine 3',5'-bisphosphate + 2 H(+)</text>
        <dbReference type="Rhea" id="RHEA:67464"/>
        <dbReference type="ChEBI" id="CHEBI:15377"/>
        <dbReference type="ChEBI" id="CHEBI:15378"/>
        <dbReference type="ChEBI" id="CHEBI:57392"/>
        <dbReference type="ChEBI" id="CHEBI:58343"/>
        <dbReference type="ChEBI" id="CHEBI:172362"/>
    </reaction>
    <physiologicalReaction direction="left-to-right" evidence="18">
        <dbReference type="Rhea" id="RHEA:67465"/>
    </physiologicalReaction>
</comment>
<reference evidence="32 33" key="1">
    <citation type="submission" date="2025-04" db="UniProtKB">
        <authorList>
            <consortium name="RefSeq"/>
        </authorList>
    </citation>
    <scope>IDENTIFICATION</scope>
</reference>
<comment type="catalytic activity">
    <reaction evidence="22">
        <text>choloyl-CoA + H2O = S-choloyl-4'-phosphopantetheine + adenosine 3',5'-bisphosphate + 2 H(+)</text>
        <dbReference type="Rhea" id="RHEA:50036"/>
        <dbReference type="ChEBI" id="CHEBI:15377"/>
        <dbReference type="ChEBI" id="CHEBI:15378"/>
        <dbReference type="ChEBI" id="CHEBI:57373"/>
        <dbReference type="ChEBI" id="CHEBI:58343"/>
        <dbReference type="ChEBI" id="CHEBI:132020"/>
    </reaction>
    <physiologicalReaction direction="left-to-right" evidence="22">
        <dbReference type="Rhea" id="RHEA:50037"/>
    </physiologicalReaction>
</comment>
<comment type="subcellular location">
    <subcellularLocation>
        <location evidence="3">Peroxisome</location>
    </subcellularLocation>
</comment>
<dbReference type="Pfam" id="PF00293">
    <property type="entry name" value="NUDIX"/>
    <property type="match status" value="1"/>
</dbReference>
<evidence type="ECO:0000256" key="27">
    <source>
        <dbReference type="ARBA" id="ARBA00059426"/>
    </source>
</evidence>
<evidence type="ECO:0000256" key="10">
    <source>
        <dbReference type="ARBA" id="ARBA00023140"/>
    </source>
</evidence>
<dbReference type="GeneTree" id="ENSGT00940000159631"/>
<evidence type="ECO:0000256" key="16">
    <source>
        <dbReference type="ARBA" id="ARBA00047403"/>
    </source>
</evidence>
<evidence type="ECO:0000256" key="12">
    <source>
        <dbReference type="ARBA" id="ARBA00044908"/>
    </source>
</evidence>
<accession>A0A6P3VX70</accession>
<dbReference type="GO" id="GO:0015938">
    <property type="term" value="P:coenzyme A catabolic process"/>
    <property type="evidence" value="ECO:0007669"/>
    <property type="project" value="TreeGrafter"/>
</dbReference>
<dbReference type="KEGG" id="char:105900769"/>
<dbReference type="OrthoDB" id="206213at2759"/>
<evidence type="ECO:0000259" key="30">
    <source>
        <dbReference type="PROSITE" id="PS51462"/>
    </source>
</evidence>
<comment type="function">
    <text evidence="27">Fatty acyl-coenzyme A (CoA) diphosphatase that hydrolyzes fatty acyl-CoA to yield acyl-4'-phosphopantetheine and adenosine 3',5'-bisphosphate. Cleaves CoA, CoA esters and oxidized CoA with similar efficiencies. Preferentially hydrolyzes medium-chain acyl-CoAs and bile acid-CoAs. Has no activity toward NDP-sugars, CDP-alcohols, (deoxy)nucleoside 5'-triphosphates, nucleoside 5'-di or monophosphates, diadenosine polyphosphates, NAD, NADH, NADP, NADPH or thymidine-5'-monophospho-p-nitrophenyl ester. May be required to eliminate oxidized CoA from peroxisomes, or regulate CoA and acyl-CoA levels in this organelle in response to metabolic demand. Does not play a role in U8 snoRNA decapping activity. Binds U8 snoRNA. Exhibits decapping activity towards dpCoA-capped RNAs in vitro.</text>
</comment>
<evidence type="ECO:0000256" key="29">
    <source>
        <dbReference type="ARBA" id="ARBA00079598"/>
    </source>
</evidence>
<comment type="catalytic activity">
    <reaction evidence="16">
        <text>tetradecanoyl-CoA + H2O = tetradecanoyl-4'-phosphopantetheine + adenosine 3',5'-bisphosphate + 2 H(+)</text>
        <dbReference type="Rhea" id="RHEA:50028"/>
        <dbReference type="ChEBI" id="CHEBI:15377"/>
        <dbReference type="ChEBI" id="CHEBI:15378"/>
        <dbReference type="ChEBI" id="CHEBI:57385"/>
        <dbReference type="ChEBI" id="CHEBI:58343"/>
        <dbReference type="ChEBI" id="CHEBI:132017"/>
    </reaction>
    <physiologicalReaction direction="left-to-right" evidence="16">
        <dbReference type="Rhea" id="RHEA:50029"/>
    </physiologicalReaction>
</comment>
<comment type="catalytic activity">
    <reaction evidence="21">
        <text>a 5'-end CoA-ribonucleoside in mRNA + H2O = a 5'-end phospho-adenosine-phospho-ribonucleoside in mRNA + (R)-4'-phosphopantetheine + 2 H(+)</text>
        <dbReference type="Rhea" id="RHEA:67592"/>
        <dbReference type="Rhea" id="RHEA-COMP:15719"/>
        <dbReference type="Rhea" id="RHEA-COMP:17276"/>
        <dbReference type="ChEBI" id="CHEBI:15377"/>
        <dbReference type="ChEBI" id="CHEBI:15378"/>
        <dbReference type="ChEBI" id="CHEBI:61723"/>
        <dbReference type="ChEBI" id="CHEBI:144051"/>
        <dbReference type="ChEBI" id="CHEBI:172371"/>
    </reaction>
    <physiologicalReaction direction="left-to-right" evidence="21">
        <dbReference type="Rhea" id="RHEA:67593"/>
    </physiologicalReaction>
</comment>
<keyword evidence="7" id="KW-0378">Hydrolase</keyword>
<dbReference type="GO" id="GO:0003723">
    <property type="term" value="F:RNA binding"/>
    <property type="evidence" value="ECO:0007669"/>
    <property type="project" value="UniProtKB-KW"/>
</dbReference>
<comment type="catalytic activity">
    <reaction evidence="25">
        <text>3alpha,7alpha,12alpha-trihydroxy-5beta-cholestan-26-oyl-CoA + H2O = 3alpha,7alpha,12alpha-trihydroxy-5beta-cholestan-26-oyl-4'-phosphopantetheine + adenosine 3',5'-bisphosphate + 2 H(+)</text>
        <dbReference type="Rhea" id="RHEA:50040"/>
        <dbReference type="ChEBI" id="CHEBI:15377"/>
        <dbReference type="ChEBI" id="CHEBI:15378"/>
        <dbReference type="ChEBI" id="CHEBI:58343"/>
        <dbReference type="ChEBI" id="CHEBI:63001"/>
        <dbReference type="ChEBI" id="CHEBI:132021"/>
    </reaction>
    <physiologicalReaction direction="left-to-right" evidence="25">
        <dbReference type="Rhea" id="RHEA:50041"/>
    </physiologicalReaction>
</comment>
<comment type="cofactor">
    <cofactor evidence="2">
        <name>Mg(2+)</name>
        <dbReference type="ChEBI" id="CHEBI:18420"/>
    </cofactor>
</comment>
<proteinExistence type="inferred from homology"/>
<evidence type="ECO:0000256" key="9">
    <source>
        <dbReference type="ARBA" id="ARBA00022884"/>
    </source>
</evidence>
<dbReference type="GeneID" id="105900769"/>
<evidence type="ECO:0000256" key="6">
    <source>
        <dbReference type="ARBA" id="ARBA00022723"/>
    </source>
</evidence>
<evidence type="ECO:0000256" key="1">
    <source>
        <dbReference type="ARBA" id="ARBA00001936"/>
    </source>
</evidence>
<evidence type="ECO:0000256" key="21">
    <source>
        <dbReference type="ARBA" id="ARBA00048667"/>
    </source>
</evidence>
<dbReference type="PANTHER" id="PTHR12992">
    <property type="entry name" value="NUDIX HYDROLASE"/>
    <property type="match status" value="1"/>
</dbReference>
<dbReference type="CTD" id="283927"/>
<keyword evidence="10" id="KW-0576">Peroxisome</keyword>
<organism evidence="31 33">
    <name type="scientific">Clupea harengus</name>
    <name type="common">Atlantic herring</name>
    <dbReference type="NCBI Taxonomy" id="7950"/>
    <lineage>
        <taxon>Eukaryota</taxon>
        <taxon>Metazoa</taxon>
        <taxon>Chordata</taxon>
        <taxon>Craniata</taxon>
        <taxon>Vertebrata</taxon>
        <taxon>Euteleostomi</taxon>
        <taxon>Actinopterygii</taxon>
        <taxon>Neopterygii</taxon>
        <taxon>Teleostei</taxon>
        <taxon>Clupei</taxon>
        <taxon>Clupeiformes</taxon>
        <taxon>Clupeoidei</taxon>
        <taxon>Clupeidae</taxon>
        <taxon>Clupea</taxon>
    </lineage>
</organism>
<comment type="catalytic activity">
    <reaction evidence="15">
        <text>malonyl-CoA + H2O = malonyl-4'-phosphopantetheine + adenosine 3',5'-bisphosphate + 2 H(+)</text>
        <dbReference type="Rhea" id="RHEA:67468"/>
        <dbReference type="ChEBI" id="CHEBI:15377"/>
        <dbReference type="ChEBI" id="CHEBI:15378"/>
        <dbReference type="ChEBI" id="CHEBI:57384"/>
        <dbReference type="ChEBI" id="CHEBI:58343"/>
        <dbReference type="ChEBI" id="CHEBI:172363"/>
    </reaction>
    <physiologicalReaction direction="left-to-right" evidence="15">
        <dbReference type="Rhea" id="RHEA:67469"/>
    </physiologicalReaction>
</comment>
<keyword evidence="11" id="KW-0464">Manganese</keyword>
<protein>
    <recommendedName>
        <fullName evidence="28">Peroxisomal coenzyme A diphosphatase NUDT7</fullName>
        <ecNumber evidence="13">3.6.1.77</ecNumber>
    </recommendedName>
    <alternativeName>
        <fullName evidence="29">Nucleoside diphosphate-linked moiety X motif 7</fullName>
    </alternativeName>
</protein>
<evidence type="ECO:0000256" key="23">
    <source>
        <dbReference type="ARBA" id="ARBA00049284"/>
    </source>
</evidence>
<dbReference type="GO" id="GO:0010945">
    <property type="term" value="F:coenzyme A diphosphatase activity"/>
    <property type="evidence" value="ECO:0007669"/>
    <property type="project" value="UniProtKB-EC"/>
</dbReference>
<dbReference type="SUPFAM" id="SSF55811">
    <property type="entry name" value="Nudix"/>
    <property type="match status" value="1"/>
</dbReference>
<evidence type="ECO:0000256" key="4">
    <source>
        <dbReference type="ARBA" id="ARBA00006506"/>
    </source>
</evidence>
<dbReference type="PANTHER" id="PTHR12992:SF24">
    <property type="entry name" value="PEROXISOMAL COENZYME A DIPHOSPHATASE NUDT7"/>
    <property type="match status" value="1"/>
</dbReference>
<comment type="catalytic activity">
    <reaction evidence="12">
        <text>CoA + H2O = (R)-4'-phosphopantetheine + adenosine 3',5'-bisphosphate + 2 H(+)</text>
        <dbReference type="Rhea" id="RHEA:64988"/>
        <dbReference type="ChEBI" id="CHEBI:15377"/>
        <dbReference type="ChEBI" id="CHEBI:15378"/>
        <dbReference type="ChEBI" id="CHEBI:57287"/>
        <dbReference type="ChEBI" id="CHEBI:58343"/>
        <dbReference type="ChEBI" id="CHEBI:61723"/>
        <dbReference type="EC" id="3.6.1.77"/>
    </reaction>
    <physiologicalReaction direction="left-to-right" evidence="12">
        <dbReference type="Rhea" id="RHEA:64989"/>
    </physiologicalReaction>
</comment>
<comment type="catalytic activity">
    <reaction evidence="24">
        <text>decanoyl-CoA + H2O = decanoyl-4'-phosphopantetheine + adenosine 3',5'-bisphosphate + 2 H(+)</text>
        <dbReference type="Rhea" id="RHEA:50020"/>
        <dbReference type="ChEBI" id="CHEBI:15377"/>
        <dbReference type="ChEBI" id="CHEBI:15378"/>
        <dbReference type="ChEBI" id="CHEBI:58343"/>
        <dbReference type="ChEBI" id="CHEBI:61430"/>
        <dbReference type="ChEBI" id="CHEBI:132014"/>
    </reaction>
    <physiologicalReaction direction="left-to-right" evidence="24">
        <dbReference type="Rhea" id="RHEA:50021"/>
    </physiologicalReaction>
</comment>
<evidence type="ECO:0000256" key="3">
    <source>
        <dbReference type="ARBA" id="ARBA00004275"/>
    </source>
</evidence>
<dbReference type="InterPro" id="IPR015797">
    <property type="entry name" value="NUDIX_hydrolase-like_dom_sf"/>
</dbReference>
<evidence type="ECO:0000256" key="8">
    <source>
        <dbReference type="ARBA" id="ARBA00022842"/>
    </source>
</evidence>
<comment type="subunit">
    <text evidence="5">Monomer.</text>
</comment>
<comment type="catalytic activity">
    <reaction evidence="17">
        <text>hexanoyl-CoA + H2O = hexanoyl-4'-phosphopantetheine + adenosine 3',5'-bisphosphate + 2 H(+)</text>
        <dbReference type="Rhea" id="RHEA:49980"/>
        <dbReference type="ChEBI" id="CHEBI:15377"/>
        <dbReference type="ChEBI" id="CHEBI:15378"/>
        <dbReference type="ChEBI" id="CHEBI:58343"/>
        <dbReference type="ChEBI" id="CHEBI:62620"/>
        <dbReference type="ChEBI" id="CHEBI:132012"/>
    </reaction>
    <physiologicalReaction direction="left-to-right" evidence="17">
        <dbReference type="Rhea" id="RHEA:49981"/>
    </physiologicalReaction>
</comment>
<evidence type="ECO:0000256" key="13">
    <source>
        <dbReference type="ARBA" id="ARBA00044967"/>
    </source>
</evidence>
<evidence type="ECO:0000256" key="11">
    <source>
        <dbReference type="ARBA" id="ARBA00023211"/>
    </source>
</evidence>
<evidence type="ECO:0000256" key="18">
    <source>
        <dbReference type="ARBA" id="ARBA00047666"/>
    </source>
</evidence>
<gene>
    <name evidence="32 33" type="primary">nudt7</name>
</gene>
<comment type="catalytic activity">
    <reaction evidence="14">
        <text>octanoyl-CoA + H2O = S-octanoyl-4'-phosphopantetheine + adenosine 3',5'-bisphosphate + 2 H(+)</text>
        <dbReference type="Rhea" id="RHEA:50016"/>
        <dbReference type="ChEBI" id="CHEBI:15377"/>
        <dbReference type="ChEBI" id="CHEBI:15378"/>
        <dbReference type="ChEBI" id="CHEBI:57386"/>
        <dbReference type="ChEBI" id="CHEBI:58343"/>
        <dbReference type="ChEBI" id="CHEBI:132013"/>
    </reaction>
    <physiologicalReaction direction="left-to-right" evidence="14">
        <dbReference type="Rhea" id="RHEA:50017"/>
    </physiologicalReaction>
</comment>
<dbReference type="GO" id="GO:0005782">
    <property type="term" value="C:peroxisomal matrix"/>
    <property type="evidence" value="ECO:0007669"/>
    <property type="project" value="UniProtKB-ARBA"/>
</dbReference>
<evidence type="ECO:0000313" key="32">
    <source>
        <dbReference type="RefSeq" id="XP_012683587.2"/>
    </source>
</evidence>
<dbReference type="InterPro" id="IPR000086">
    <property type="entry name" value="NUDIX_hydrolase_dom"/>
</dbReference>
<dbReference type="AlphaFoldDB" id="A0A6P3VX70"/>
<comment type="catalytic activity">
    <reaction evidence="23">
        <text>butanoyl-CoA + H2O = S-butanoyl-4'-phosphopantetheine + adenosine 3',5'-bisphosphate + 2 H(+)</text>
        <dbReference type="Rhea" id="RHEA:49976"/>
        <dbReference type="ChEBI" id="CHEBI:15377"/>
        <dbReference type="ChEBI" id="CHEBI:15378"/>
        <dbReference type="ChEBI" id="CHEBI:57371"/>
        <dbReference type="ChEBI" id="CHEBI:58343"/>
        <dbReference type="ChEBI" id="CHEBI:132011"/>
    </reaction>
    <physiologicalReaction direction="left-to-right" evidence="23">
        <dbReference type="Rhea" id="RHEA:49977"/>
    </physiologicalReaction>
</comment>
<evidence type="ECO:0000256" key="24">
    <source>
        <dbReference type="ARBA" id="ARBA00050371"/>
    </source>
</evidence>
<evidence type="ECO:0000256" key="19">
    <source>
        <dbReference type="ARBA" id="ARBA00047757"/>
    </source>
</evidence>
<dbReference type="InterPro" id="IPR045121">
    <property type="entry name" value="CoAse"/>
</dbReference>
<dbReference type="FunFam" id="3.90.79.10:FF:000049">
    <property type="entry name" value="Peroxisomal coenzyme A diphosphatase NUDT7"/>
    <property type="match status" value="1"/>
</dbReference>
<comment type="catalytic activity">
    <reaction evidence="20">
        <text>succinyl-CoA + H2O = succinyl-4'-phosphopantetheine + adenosine 3',5'-bisphosphate + 2 H(+)</text>
        <dbReference type="Rhea" id="RHEA:67472"/>
        <dbReference type="ChEBI" id="CHEBI:15377"/>
        <dbReference type="ChEBI" id="CHEBI:15378"/>
        <dbReference type="ChEBI" id="CHEBI:57292"/>
        <dbReference type="ChEBI" id="CHEBI:58343"/>
        <dbReference type="ChEBI" id="CHEBI:172364"/>
    </reaction>
    <physiologicalReaction direction="left-to-right" evidence="20">
        <dbReference type="Rhea" id="RHEA:67473"/>
    </physiologicalReaction>
</comment>
<evidence type="ECO:0000256" key="20">
    <source>
        <dbReference type="ARBA" id="ARBA00048624"/>
    </source>
</evidence>
<dbReference type="RefSeq" id="XP_012683588.2">
    <property type="nucleotide sequence ID" value="XM_012828134.3"/>
</dbReference>
<evidence type="ECO:0000256" key="5">
    <source>
        <dbReference type="ARBA" id="ARBA00011245"/>
    </source>
</evidence>
<keyword evidence="8" id="KW-0460">Magnesium</keyword>
<dbReference type="Gene3D" id="3.90.79.10">
    <property type="entry name" value="Nucleoside Triphosphate Pyrophosphohydrolase"/>
    <property type="match status" value="1"/>
</dbReference>
<feature type="domain" description="Nudix hydrolase" evidence="30">
    <location>
        <begin position="26"/>
        <end position="157"/>
    </location>
</feature>
<keyword evidence="6" id="KW-0479">Metal-binding</keyword>
<evidence type="ECO:0000256" key="17">
    <source>
        <dbReference type="ARBA" id="ARBA00047466"/>
    </source>
</evidence>
<evidence type="ECO:0000256" key="14">
    <source>
        <dbReference type="ARBA" id="ARBA00047289"/>
    </source>
</evidence>
<evidence type="ECO:0000256" key="26">
    <source>
        <dbReference type="ARBA" id="ARBA00051856"/>
    </source>
</evidence>
<evidence type="ECO:0000313" key="33">
    <source>
        <dbReference type="RefSeq" id="XP_012683588.2"/>
    </source>
</evidence>
<comment type="similarity">
    <text evidence="4">Belongs to the Nudix hydrolase family. PCD1 subfamily.</text>
</comment>
<evidence type="ECO:0000256" key="25">
    <source>
        <dbReference type="ARBA" id="ARBA00051749"/>
    </source>
</evidence>
<dbReference type="CDD" id="cd03426">
    <property type="entry name" value="NUDIX_CoAse_Nudt7"/>
    <property type="match status" value="1"/>
</dbReference>
<dbReference type="PROSITE" id="PS51462">
    <property type="entry name" value="NUDIX"/>
    <property type="match status" value="1"/>
</dbReference>
<keyword evidence="9" id="KW-0694">RNA-binding</keyword>
<comment type="catalytic activity">
    <reaction evidence="26">
        <text>acetyl-CoA + H2O = S-acetyl-4'-phosphopantetheine + adenosine 3',5'-bisphosphate + 2 H(+)</text>
        <dbReference type="Rhea" id="RHEA:64992"/>
        <dbReference type="ChEBI" id="CHEBI:15377"/>
        <dbReference type="ChEBI" id="CHEBI:15378"/>
        <dbReference type="ChEBI" id="CHEBI:57288"/>
        <dbReference type="ChEBI" id="CHEBI:58343"/>
        <dbReference type="ChEBI" id="CHEBI:156266"/>
    </reaction>
    <physiologicalReaction direction="left-to-right" evidence="26">
        <dbReference type="Rhea" id="RHEA:64993"/>
    </physiologicalReaction>
</comment>
<keyword evidence="31" id="KW-1185">Reference proteome</keyword>
<evidence type="ECO:0000256" key="2">
    <source>
        <dbReference type="ARBA" id="ARBA00001946"/>
    </source>
</evidence>
<comment type="catalytic activity">
    <reaction evidence="19">
        <text>dodecanoyl-CoA + H2O = S-dodecanoyl-4'-phosphopantetheine + adenosine 3',5'-bisphosphate + 2 H(+)</text>
        <dbReference type="Rhea" id="RHEA:50024"/>
        <dbReference type="ChEBI" id="CHEBI:15377"/>
        <dbReference type="ChEBI" id="CHEBI:15378"/>
        <dbReference type="ChEBI" id="CHEBI:57375"/>
        <dbReference type="ChEBI" id="CHEBI:58343"/>
        <dbReference type="ChEBI" id="CHEBI:132015"/>
    </reaction>
    <physiologicalReaction direction="left-to-right" evidence="19">
        <dbReference type="Rhea" id="RHEA:50025"/>
    </physiologicalReaction>
</comment>
<evidence type="ECO:0000256" key="7">
    <source>
        <dbReference type="ARBA" id="ARBA00022801"/>
    </source>
</evidence>
<dbReference type="Proteomes" id="UP000515152">
    <property type="component" value="Chromosome 3"/>
</dbReference>
<name>A0A6P3VX70_CLUHA</name>
<sequence>MEMRETAKIALKKYDTGDLFSFLPAMPKASVLIPVFVRGGELHVLMTLRSPHLNSNAGEVCFPGGKSDPEDKDEVDTALREAKEEIGLPPEQVEVVCKLFPIINKRGLLVTPVVAFIDESFVAQPNPAEVSEVFTVPLDFFRLEAAHSLYPVQGMTAPLHSFLYPDPTSGKQQQIWGLTAMIAIIVSVLATQKKPEFNVGFNLDNPLPFFQHNIDNCISKL</sequence>
<comment type="cofactor">
    <cofactor evidence="1">
        <name>Mn(2+)</name>
        <dbReference type="ChEBI" id="CHEBI:29035"/>
    </cofactor>
</comment>
<evidence type="ECO:0000256" key="22">
    <source>
        <dbReference type="ARBA" id="ARBA00048961"/>
    </source>
</evidence>
<dbReference type="EC" id="3.6.1.77" evidence="13"/>
<evidence type="ECO:0000313" key="31">
    <source>
        <dbReference type="Proteomes" id="UP000515152"/>
    </source>
</evidence>
<dbReference type="GO" id="GO:0046872">
    <property type="term" value="F:metal ion binding"/>
    <property type="evidence" value="ECO:0007669"/>
    <property type="project" value="UniProtKB-KW"/>
</dbReference>
<dbReference type="RefSeq" id="XP_012683587.2">
    <property type="nucleotide sequence ID" value="XM_012828133.3"/>
</dbReference>
<evidence type="ECO:0000256" key="15">
    <source>
        <dbReference type="ARBA" id="ARBA00047369"/>
    </source>
</evidence>